<dbReference type="InterPro" id="IPR036388">
    <property type="entry name" value="WH-like_DNA-bd_sf"/>
</dbReference>
<evidence type="ECO:0000256" key="2">
    <source>
        <dbReference type="ARBA" id="ARBA00023082"/>
    </source>
</evidence>
<gene>
    <name evidence="6" type="ORF">LEA_13947</name>
</gene>
<dbReference type="InterPro" id="IPR039425">
    <property type="entry name" value="RNA_pol_sigma-70-like"/>
</dbReference>
<dbReference type="GO" id="GO:0006352">
    <property type="term" value="P:DNA-templated transcription initiation"/>
    <property type="evidence" value="ECO:0007669"/>
    <property type="project" value="InterPro"/>
</dbReference>
<evidence type="ECO:0000259" key="5">
    <source>
        <dbReference type="Pfam" id="PF08281"/>
    </source>
</evidence>
<dbReference type="GO" id="GO:0003677">
    <property type="term" value="F:DNA binding"/>
    <property type="evidence" value="ECO:0007669"/>
    <property type="project" value="InterPro"/>
</dbReference>
<dbReference type="SUPFAM" id="SSF88659">
    <property type="entry name" value="Sigma3 and sigma4 domains of RNA polymerase sigma factors"/>
    <property type="match status" value="1"/>
</dbReference>
<dbReference type="PANTHER" id="PTHR43133:SF60">
    <property type="entry name" value="RNA POLYMERASE SIGMA FACTOR SIGV"/>
    <property type="match status" value="1"/>
</dbReference>
<comment type="caution">
    <text evidence="6">The sequence shown here is derived from an EMBL/GenBank/DDBJ whole genome shotgun (WGS) entry which is preliminary data.</text>
</comment>
<dbReference type="InterPro" id="IPR013324">
    <property type="entry name" value="RNA_pol_sigma_r3/r4-like"/>
</dbReference>
<dbReference type="CDD" id="cd06171">
    <property type="entry name" value="Sigma70_r4"/>
    <property type="match status" value="1"/>
</dbReference>
<feature type="domain" description="RNA polymerase sigma factor 70 region 4 type 2" evidence="5">
    <location>
        <begin position="9"/>
        <end position="60"/>
    </location>
</feature>
<dbReference type="InterPro" id="IPR014284">
    <property type="entry name" value="RNA_pol_sigma-70_dom"/>
</dbReference>
<reference evidence="6" key="1">
    <citation type="journal article" date="2013" name="Environ. Microbiol.">
        <title>Microbiota from the distal guts of lean and obese adolescents exhibit partial functional redundancy besides clear differences in community structure.</title>
        <authorList>
            <person name="Ferrer M."/>
            <person name="Ruiz A."/>
            <person name="Lanza F."/>
            <person name="Haange S.B."/>
            <person name="Oberbach A."/>
            <person name="Till H."/>
            <person name="Bargiela R."/>
            <person name="Campoy C."/>
            <person name="Segura M.T."/>
            <person name="Richter M."/>
            <person name="von Bergen M."/>
            <person name="Seifert J."/>
            <person name="Suarez A."/>
        </authorList>
    </citation>
    <scope>NUCLEOTIDE SEQUENCE</scope>
</reference>
<keyword evidence="2" id="KW-0731">Sigma factor</keyword>
<dbReference type="InterPro" id="IPR013249">
    <property type="entry name" value="RNA_pol_sigma70_r4_t2"/>
</dbReference>
<dbReference type="AlphaFoldDB" id="K1TG66"/>
<sequence length="78" mass="9178">FYDFSTDLEFNDLLKTLPEDSRLIFQMYYGEQFSIGEIAQLLHMKENTVKSKIHRGREHLRSQMGVGKENSHDKQSVD</sequence>
<dbReference type="Gene3D" id="1.10.10.10">
    <property type="entry name" value="Winged helix-like DNA-binding domain superfamily/Winged helix DNA-binding domain"/>
    <property type="match status" value="1"/>
</dbReference>
<evidence type="ECO:0000313" key="6">
    <source>
        <dbReference type="EMBL" id="EKC58266.1"/>
    </source>
</evidence>
<organism evidence="6">
    <name type="scientific">human gut metagenome</name>
    <dbReference type="NCBI Taxonomy" id="408170"/>
    <lineage>
        <taxon>unclassified sequences</taxon>
        <taxon>metagenomes</taxon>
        <taxon>organismal metagenomes</taxon>
    </lineage>
</organism>
<keyword evidence="1" id="KW-0805">Transcription regulation</keyword>
<accession>K1TG66</accession>
<evidence type="ECO:0000256" key="3">
    <source>
        <dbReference type="ARBA" id="ARBA00023163"/>
    </source>
</evidence>
<dbReference type="NCBIfam" id="TIGR02937">
    <property type="entry name" value="sigma70-ECF"/>
    <property type="match status" value="1"/>
</dbReference>
<evidence type="ECO:0000256" key="4">
    <source>
        <dbReference type="SAM" id="MobiDB-lite"/>
    </source>
</evidence>
<protein>
    <submittedName>
        <fullName evidence="6">Protein containing RNA polymerase sigma factor 70, region 4 type 2 domain protein</fullName>
    </submittedName>
</protein>
<dbReference type="GO" id="GO:0016987">
    <property type="term" value="F:sigma factor activity"/>
    <property type="evidence" value="ECO:0007669"/>
    <property type="project" value="UniProtKB-KW"/>
</dbReference>
<feature type="compositionally biased region" description="Basic and acidic residues" evidence="4">
    <location>
        <begin position="69"/>
        <end position="78"/>
    </location>
</feature>
<name>K1TG66_9ZZZZ</name>
<dbReference type="Pfam" id="PF08281">
    <property type="entry name" value="Sigma70_r4_2"/>
    <property type="match status" value="1"/>
</dbReference>
<dbReference type="PANTHER" id="PTHR43133">
    <property type="entry name" value="RNA POLYMERASE ECF-TYPE SIGMA FACTO"/>
    <property type="match status" value="1"/>
</dbReference>
<feature type="non-terminal residue" evidence="6">
    <location>
        <position position="1"/>
    </location>
</feature>
<keyword evidence="3" id="KW-0804">Transcription</keyword>
<proteinExistence type="predicted"/>
<feature type="region of interest" description="Disordered" evidence="4">
    <location>
        <begin position="55"/>
        <end position="78"/>
    </location>
</feature>
<evidence type="ECO:0000256" key="1">
    <source>
        <dbReference type="ARBA" id="ARBA00023015"/>
    </source>
</evidence>
<dbReference type="EMBL" id="AJWY01009474">
    <property type="protein sequence ID" value="EKC58266.1"/>
    <property type="molecule type" value="Genomic_DNA"/>
</dbReference>